<evidence type="ECO:0000256" key="8">
    <source>
        <dbReference type="ARBA" id="ARBA00047303"/>
    </source>
</evidence>
<comment type="catalytic activity">
    <reaction evidence="6">
        <text>ssDNA + n NTP = ssDNA/pppN(pN)n-1 hybrid + (n-1) diphosphate.</text>
        <dbReference type="EC" id="2.7.7.102"/>
    </reaction>
</comment>
<dbReference type="OrthoDB" id="5988181at2759"/>
<evidence type="ECO:0000256" key="5">
    <source>
        <dbReference type="ARBA" id="ARBA00026139"/>
    </source>
</evidence>
<dbReference type="GO" id="GO:0006264">
    <property type="term" value="P:mitochondrial DNA replication"/>
    <property type="evidence" value="ECO:0007669"/>
    <property type="project" value="TreeGrafter"/>
</dbReference>
<keyword evidence="3" id="KW-0804">Transcription</keyword>
<dbReference type="InterPro" id="IPR044917">
    <property type="entry name" value="PRIMPOL"/>
</dbReference>
<dbReference type="Pfam" id="PF03121">
    <property type="entry name" value="Herpes_UL52"/>
    <property type="match status" value="1"/>
</dbReference>
<accession>A0A8C4RL80</accession>
<dbReference type="GO" id="GO:0003887">
    <property type="term" value="F:DNA-directed DNA polymerase activity"/>
    <property type="evidence" value="ECO:0007669"/>
    <property type="project" value="UniProtKB-KW"/>
</dbReference>
<evidence type="ECO:0000256" key="7">
    <source>
        <dbReference type="ARBA" id="ARBA00044768"/>
    </source>
</evidence>
<dbReference type="EC" id="2.7.7.7" evidence="2"/>
<keyword evidence="11" id="KW-1185">Reference proteome</keyword>
<gene>
    <name evidence="10" type="primary">PRIMPOL</name>
    <name evidence="10" type="synonym">primpol</name>
</gene>
<evidence type="ECO:0000256" key="3">
    <source>
        <dbReference type="ARBA" id="ARBA00022478"/>
    </source>
</evidence>
<protein>
    <recommendedName>
        <fullName evidence="5">DNA-directed primase/polymerase protein</fullName>
        <ecNumber evidence="7">2.7.7.102</ecNumber>
        <ecNumber evidence="2">2.7.7.7</ecNumber>
    </recommendedName>
</protein>
<reference evidence="10" key="1">
    <citation type="submission" date="2021-06" db="EMBL/GenBank/DDBJ databases">
        <authorList>
            <consortium name="Wellcome Sanger Institute Data Sharing"/>
        </authorList>
    </citation>
    <scope>NUCLEOTIDE SEQUENCE [LARGE SCALE GENOMIC DNA]</scope>
</reference>
<dbReference type="GO" id="GO:0000428">
    <property type="term" value="C:DNA-directed RNA polymerase complex"/>
    <property type="evidence" value="ECO:0007669"/>
    <property type="project" value="UniProtKB-KW"/>
</dbReference>
<dbReference type="RefSeq" id="XP_028657948.1">
    <property type="nucleotide sequence ID" value="XM_028802115.2"/>
</dbReference>
<sequence length="542" mass="63398">MKKRWEDKVKRIEHLEQLYNKWPLSPPYKPKLSKPWQPSSIWKIFCRQNLAFSFAKGCKEEVHLFALEKEGDCEGQRIYLVTTYTQLWHYYRMHMQSLMHCYEVIPEGCVCKLYFDLEFHKPSNKEANGKNMVAALIQYVCQKLEEVYQIKCCTEDVLNLDSSTEEKFSRHLIFLLCDAAFKDNLHAGNFVKSVMNPGILELQRRNPLQSSGITNTPSASYLPESNEELENSTRNRQNTTAVDFPPIFVKDKSGRETLFVDLGVYTKNRNFRVYKSTKAKKKAALNLAEDNMFMLHPRKEVLKEEDIFLSSLISNIRFTDRLRILTFEENTIEKSKYLCGSETPSCFTADVAGQNVNSPYPEVDNFILSLVNGHGVQGGIRRWNYFCLEELLVYDISKYRWCQNIQRHHKSNNIMIMVDLRNEVWYQKCHDPVCKADNYKSKACPLPPDICLSFLLTEDPEDIQYTMDRAGNIELSPNTVRHEEFKRTPQLEWDDGADDELYLKVLEDVEEESKQSEKRRKYAEIPDELLLEALNEHETLMT</sequence>
<dbReference type="AlphaFoldDB" id="A0A8C4RL80"/>
<evidence type="ECO:0000256" key="9">
    <source>
        <dbReference type="SAM" id="MobiDB-lite"/>
    </source>
</evidence>
<dbReference type="Proteomes" id="UP000694620">
    <property type="component" value="Chromosome 5"/>
</dbReference>
<dbReference type="CTD" id="201973"/>
<evidence type="ECO:0000256" key="6">
    <source>
        <dbReference type="ARBA" id="ARBA00044677"/>
    </source>
</evidence>
<evidence type="ECO:0000256" key="2">
    <source>
        <dbReference type="ARBA" id="ARBA00012417"/>
    </source>
</evidence>
<keyword evidence="4" id="KW-0808">Transferase</keyword>
<evidence type="ECO:0000313" key="10">
    <source>
        <dbReference type="Ensembl" id="ENSECRP00000003631.1"/>
    </source>
</evidence>
<dbReference type="GO" id="GO:0005634">
    <property type="term" value="C:nucleus"/>
    <property type="evidence" value="ECO:0007669"/>
    <property type="project" value="TreeGrafter"/>
</dbReference>
<proteinExistence type="inferred from homology"/>
<evidence type="ECO:0000313" key="11">
    <source>
        <dbReference type="Proteomes" id="UP000694620"/>
    </source>
</evidence>
<feature type="region of interest" description="Disordered" evidence="9">
    <location>
        <begin position="206"/>
        <end position="236"/>
    </location>
</feature>
<dbReference type="PANTHER" id="PTHR31399:SF0">
    <property type="entry name" value="DNA-DIRECTED PRIMASE_POLYMERASE PROTEIN"/>
    <property type="match status" value="1"/>
</dbReference>
<dbReference type="Ensembl" id="ENSECRT00000003691.1">
    <property type="protein sequence ID" value="ENSECRP00000003631.1"/>
    <property type="gene ID" value="ENSECRG00000002487.1"/>
</dbReference>
<dbReference type="GO" id="GO:0003682">
    <property type="term" value="F:chromatin binding"/>
    <property type="evidence" value="ECO:0007669"/>
    <property type="project" value="TreeGrafter"/>
</dbReference>
<comment type="similarity">
    <text evidence="1">Belongs to the eukaryotic-type primase small subunit family.</text>
</comment>
<dbReference type="PANTHER" id="PTHR31399">
    <property type="entry name" value="DNA-DIRECTED PRIMASE / POLYMERASE PROTEIN"/>
    <property type="match status" value="1"/>
</dbReference>
<reference evidence="10" key="2">
    <citation type="submission" date="2025-08" db="UniProtKB">
        <authorList>
            <consortium name="Ensembl"/>
        </authorList>
    </citation>
    <scope>IDENTIFICATION</scope>
</reference>
<dbReference type="GO" id="GO:0042276">
    <property type="term" value="P:error-prone translesion synthesis"/>
    <property type="evidence" value="ECO:0007669"/>
    <property type="project" value="InterPro"/>
</dbReference>
<keyword evidence="4" id="KW-0239">DNA-directed DNA polymerase</keyword>
<evidence type="ECO:0000256" key="4">
    <source>
        <dbReference type="ARBA" id="ARBA00022932"/>
    </source>
</evidence>
<dbReference type="GO" id="GO:0005759">
    <property type="term" value="C:mitochondrial matrix"/>
    <property type="evidence" value="ECO:0007669"/>
    <property type="project" value="TreeGrafter"/>
</dbReference>
<organism evidence="10 11">
    <name type="scientific">Erpetoichthys calabaricus</name>
    <name type="common">Rope fish</name>
    <name type="synonym">Calamoichthys calabaricus</name>
    <dbReference type="NCBI Taxonomy" id="27687"/>
    <lineage>
        <taxon>Eukaryota</taxon>
        <taxon>Metazoa</taxon>
        <taxon>Chordata</taxon>
        <taxon>Craniata</taxon>
        <taxon>Vertebrata</taxon>
        <taxon>Euteleostomi</taxon>
        <taxon>Actinopterygii</taxon>
        <taxon>Polypteriformes</taxon>
        <taxon>Polypteridae</taxon>
        <taxon>Erpetoichthys</taxon>
    </lineage>
</organism>
<dbReference type="GeneID" id="114651980"/>
<keyword evidence="3" id="KW-0240">DNA-directed RNA polymerase</keyword>
<keyword evidence="4" id="KW-0548">Nucleotidyltransferase</keyword>
<dbReference type="GeneTree" id="ENSGT00390000003901"/>
<name>A0A8C4RL80_ERPCA</name>
<dbReference type="EC" id="2.7.7.102" evidence="7"/>
<comment type="catalytic activity">
    <reaction evidence="8">
        <text>DNA(n) + a 2'-deoxyribonucleoside 5'-triphosphate = DNA(n+1) + diphosphate</text>
        <dbReference type="Rhea" id="RHEA:22508"/>
        <dbReference type="Rhea" id="RHEA-COMP:17339"/>
        <dbReference type="Rhea" id="RHEA-COMP:17340"/>
        <dbReference type="ChEBI" id="CHEBI:33019"/>
        <dbReference type="ChEBI" id="CHEBI:61560"/>
        <dbReference type="ChEBI" id="CHEBI:173112"/>
        <dbReference type="EC" id="2.7.7.7"/>
    </reaction>
    <physiologicalReaction direction="left-to-right" evidence="8">
        <dbReference type="Rhea" id="RHEA:22509"/>
    </physiologicalReaction>
</comment>
<evidence type="ECO:0000256" key="1">
    <source>
        <dbReference type="ARBA" id="ARBA00009762"/>
    </source>
</evidence>
<feature type="compositionally biased region" description="Polar residues" evidence="9">
    <location>
        <begin position="206"/>
        <end position="219"/>
    </location>
</feature>
<dbReference type="GO" id="GO:0031297">
    <property type="term" value="P:replication fork processing"/>
    <property type="evidence" value="ECO:0007669"/>
    <property type="project" value="TreeGrafter"/>
</dbReference>
<reference evidence="10" key="3">
    <citation type="submission" date="2025-09" db="UniProtKB">
        <authorList>
            <consortium name="Ensembl"/>
        </authorList>
    </citation>
    <scope>IDENTIFICATION</scope>
</reference>
<dbReference type="GO" id="GO:0009411">
    <property type="term" value="P:response to UV"/>
    <property type="evidence" value="ECO:0007669"/>
    <property type="project" value="TreeGrafter"/>
</dbReference>